<evidence type="ECO:0000313" key="1">
    <source>
        <dbReference type="EMBL" id="JAE24263.1"/>
    </source>
</evidence>
<name>A0A0A9GUK4_ARUDO</name>
<protein>
    <submittedName>
        <fullName evidence="1">Uncharacterized protein</fullName>
    </submittedName>
</protein>
<dbReference type="EMBL" id="GBRH01173633">
    <property type="protein sequence ID" value="JAE24263.1"/>
    <property type="molecule type" value="Transcribed_RNA"/>
</dbReference>
<sequence length="26" mass="3335">MWKVPYEGYIYGILWIVKFRERNIFL</sequence>
<proteinExistence type="predicted"/>
<reference evidence="1" key="2">
    <citation type="journal article" date="2015" name="Data Brief">
        <title>Shoot transcriptome of the giant reed, Arundo donax.</title>
        <authorList>
            <person name="Barrero R.A."/>
            <person name="Guerrero F.D."/>
            <person name="Moolhuijzen P."/>
            <person name="Goolsby J.A."/>
            <person name="Tidwell J."/>
            <person name="Bellgard S.E."/>
            <person name="Bellgard M.I."/>
        </authorList>
    </citation>
    <scope>NUCLEOTIDE SEQUENCE</scope>
    <source>
        <tissue evidence="1">Shoot tissue taken approximately 20 cm above the soil surface</tissue>
    </source>
</reference>
<organism evidence="1">
    <name type="scientific">Arundo donax</name>
    <name type="common">Giant reed</name>
    <name type="synonym">Donax arundinaceus</name>
    <dbReference type="NCBI Taxonomy" id="35708"/>
    <lineage>
        <taxon>Eukaryota</taxon>
        <taxon>Viridiplantae</taxon>
        <taxon>Streptophyta</taxon>
        <taxon>Embryophyta</taxon>
        <taxon>Tracheophyta</taxon>
        <taxon>Spermatophyta</taxon>
        <taxon>Magnoliopsida</taxon>
        <taxon>Liliopsida</taxon>
        <taxon>Poales</taxon>
        <taxon>Poaceae</taxon>
        <taxon>PACMAD clade</taxon>
        <taxon>Arundinoideae</taxon>
        <taxon>Arundineae</taxon>
        <taxon>Arundo</taxon>
    </lineage>
</organism>
<dbReference type="AlphaFoldDB" id="A0A0A9GUK4"/>
<accession>A0A0A9GUK4</accession>
<reference evidence="1" key="1">
    <citation type="submission" date="2014-09" db="EMBL/GenBank/DDBJ databases">
        <authorList>
            <person name="Magalhaes I.L.F."/>
            <person name="Oliveira U."/>
            <person name="Santos F.R."/>
            <person name="Vidigal T.H.D.A."/>
            <person name="Brescovit A.D."/>
            <person name="Santos A.J."/>
        </authorList>
    </citation>
    <scope>NUCLEOTIDE SEQUENCE</scope>
    <source>
        <tissue evidence="1">Shoot tissue taken approximately 20 cm above the soil surface</tissue>
    </source>
</reference>